<reference evidence="3" key="1">
    <citation type="submission" date="2022-07" db="EMBL/GenBank/DDBJ databases">
        <title>Phylogenomic reconstructions and comparative analyses of Kickxellomycotina fungi.</title>
        <authorList>
            <person name="Reynolds N.K."/>
            <person name="Stajich J.E."/>
            <person name="Barry K."/>
            <person name="Grigoriev I.V."/>
            <person name="Crous P."/>
            <person name="Smith M.E."/>
        </authorList>
    </citation>
    <scope>NUCLEOTIDE SEQUENCE</scope>
    <source>
        <strain evidence="3">RSA 1196</strain>
    </source>
</reference>
<keyword evidence="1" id="KW-0227">DNA damage</keyword>
<dbReference type="Gene3D" id="1.25.10.10">
    <property type="entry name" value="Leucine-rich Repeat Variant"/>
    <property type="match status" value="1"/>
</dbReference>
<dbReference type="PANTHER" id="PTHR12891">
    <property type="entry name" value="DNA REPAIR/TRANSCRIPTION PROTEIN MET18/MMS19"/>
    <property type="match status" value="1"/>
</dbReference>
<dbReference type="EMBL" id="JANBPY010002945">
    <property type="protein sequence ID" value="KAJ1953195.1"/>
    <property type="molecule type" value="Genomic_DNA"/>
</dbReference>
<comment type="caution">
    <text evidence="3">The sequence shown here is derived from an EMBL/GenBank/DDBJ whole genome shotgun (WGS) entry which is preliminary data.</text>
</comment>
<dbReference type="InterPro" id="IPR011989">
    <property type="entry name" value="ARM-like"/>
</dbReference>
<evidence type="ECO:0000313" key="3">
    <source>
        <dbReference type="EMBL" id="KAJ1953195.1"/>
    </source>
</evidence>
<sequence>MDPLLIQAYLTSLDTPSDHVTQEQCLLAILTAITTGHGSLLTLVQGLEQVLTSEHKEQRAKGIKLMATVLGRLDPVWVPAAAVRFLVNFFCERLSDTTCVPWLVEGLQNLFQSPKFDDEHAEQVTRALLENIHVQSFQQTTRYNILRLTLQLLEKYGSILRTKYPTLVDGFVQAMDGEKDPRNLMLCFRAFSIVAETFDVNDQAEDMFELVFCYFPITFRPPPGDTLGITAEDLKLALRKCLTATPAFGPYAIDLFLTKLSSSSGTAKLDTLQTLTQCFRVYRMVDIEPHLSELVTSIGDVISQTTDESVNAEAQRALTTLFSRLAQALPPKEALTTEPYPALRQVLDQFVAQLRDNDLQPAVRTCRVLRAVAISSTYNALMVSRHVLPILLTRADECATVADKGHILEIMYNLFKGCSRDTLSLVADLDQTEWDSFWRTYTDKTFLFLTSAVATLVGQDQRTALKACSALAAALAVPSLFLLDEKRAAMSVIQDTYYAVNPSLQPLLSDVMVQLARAEPDVVREVTELYLENHLPLFTNTGDFDRADLLPTFTLLQELGAIPALTRPYIQVLVAHLPTR</sequence>
<dbReference type="Proteomes" id="UP001150925">
    <property type="component" value="Unassembled WGS sequence"/>
</dbReference>
<feature type="non-terminal residue" evidence="3">
    <location>
        <position position="580"/>
    </location>
</feature>
<proteinExistence type="inferred from homology"/>
<evidence type="ECO:0000259" key="2">
    <source>
        <dbReference type="Pfam" id="PF14500"/>
    </source>
</evidence>
<feature type="domain" description="MMS19 N-terminal" evidence="2">
    <location>
        <begin position="44"/>
        <end position="301"/>
    </location>
</feature>
<organism evidence="3 4">
    <name type="scientific">Dispira parvispora</name>
    <dbReference type="NCBI Taxonomy" id="1520584"/>
    <lineage>
        <taxon>Eukaryota</taxon>
        <taxon>Fungi</taxon>
        <taxon>Fungi incertae sedis</taxon>
        <taxon>Zoopagomycota</taxon>
        <taxon>Kickxellomycotina</taxon>
        <taxon>Dimargaritomycetes</taxon>
        <taxon>Dimargaritales</taxon>
        <taxon>Dimargaritaceae</taxon>
        <taxon>Dispira</taxon>
    </lineage>
</organism>
<comment type="similarity">
    <text evidence="1">Belongs to the MET18/MMS19 family.</text>
</comment>
<keyword evidence="1" id="KW-0234">DNA repair</keyword>
<evidence type="ECO:0000313" key="4">
    <source>
        <dbReference type="Proteomes" id="UP001150925"/>
    </source>
</evidence>
<dbReference type="InterPro" id="IPR029240">
    <property type="entry name" value="MMS19_N"/>
</dbReference>
<dbReference type="SUPFAM" id="SSF48371">
    <property type="entry name" value="ARM repeat"/>
    <property type="match status" value="1"/>
</dbReference>
<dbReference type="PANTHER" id="PTHR12891:SF0">
    <property type="entry name" value="MMS19 NUCLEOTIDE EXCISION REPAIR PROTEIN HOMOLOG"/>
    <property type="match status" value="1"/>
</dbReference>
<dbReference type="GO" id="GO:0051604">
    <property type="term" value="P:protein maturation"/>
    <property type="evidence" value="ECO:0007669"/>
    <property type="project" value="UniProtKB-UniRule"/>
</dbReference>
<accession>A0A9W8AHH0</accession>
<keyword evidence="1" id="KW-0539">Nucleus</keyword>
<dbReference type="OrthoDB" id="342900at2759"/>
<protein>
    <recommendedName>
        <fullName evidence="1">MMS19 nucleotide excision repair protein</fullName>
    </recommendedName>
</protein>
<dbReference type="InterPro" id="IPR039920">
    <property type="entry name" value="MMS19"/>
</dbReference>
<dbReference type="Pfam" id="PF14500">
    <property type="entry name" value="MMS19_N"/>
    <property type="match status" value="1"/>
</dbReference>
<evidence type="ECO:0000256" key="1">
    <source>
        <dbReference type="RuleBase" id="RU367072"/>
    </source>
</evidence>
<comment type="function">
    <text evidence="1">Key component of the cytosolic iron-sulfur protein assembly (CIA) complex, a multiprotein complex that mediates the incorporation of iron-sulfur cluster into apoproteins specifically involved in DNA metabolism and genomic integrity. In the CIA complex, MMS19 acts as an adapter between early-acting CIA components and a subset of cellular target iron-sulfur proteins.</text>
</comment>
<dbReference type="InterPro" id="IPR016024">
    <property type="entry name" value="ARM-type_fold"/>
</dbReference>
<dbReference type="AlphaFoldDB" id="A0A9W8AHH0"/>
<comment type="subcellular location">
    <subcellularLocation>
        <location evidence="1">Nucleus</location>
    </subcellularLocation>
</comment>
<dbReference type="GO" id="GO:0016226">
    <property type="term" value="P:iron-sulfur cluster assembly"/>
    <property type="evidence" value="ECO:0007669"/>
    <property type="project" value="UniProtKB-UniRule"/>
</dbReference>
<name>A0A9W8AHH0_9FUNG</name>
<dbReference type="GO" id="GO:0005634">
    <property type="term" value="C:nucleus"/>
    <property type="evidence" value="ECO:0007669"/>
    <property type="project" value="UniProtKB-SubCell"/>
</dbReference>
<dbReference type="GO" id="GO:0006281">
    <property type="term" value="P:DNA repair"/>
    <property type="evidence" value="ECO:0007669"/>
    <property type="project" value="UniProtKB-UniRule"/>
</dbReference>
<dbReference type="GO" id="GO:0097361">
    <property type="term" value="C:cytosolic [4Fe-4S] assembly targeting complex"/>
    <property type="evidence" value="ECO:0007669"/>
    <property type="project" value="UniProtKB-UniRule"/>
</dbReference>
<gene>
    <name evidence="3" type="ORF">IWQ62_006054</name>
</gene>
<keyword evidence="4" id="KW-1185">Reference proteome</keyword>